<dbReference type="SUPFAM" id="SSF53328">
    <property type="entry name" value="Formyltransferase"/>
    <property type="match status" value="1"/>
</dbReference>
<dbReference type="AlphaFoldDB" id="A0A429YUQ1"/>
<dbReference type="Proteomes" id="UP000278398">
    <property type="component" value="Unassembled WGS sequence"/>
</dbReference>
<dbReference type="PANTHER" id="PTHR11138:SF5">
    <property type="entry name" value="METHIONYL-TRNA FORMYLTRANSFERASE, MITOCHONDRIAL"/>
    <property type="match status" value="1"/>
</dbReference>
<keyword evidence="3" id="KW-1185">Reference proteome</keyword>
<dbReference type="Pfam" id="PF00551">
    <property type="entry name" value="Formyl_trans_N"/>
    <property type="match status" value="1"/>
</dbReference>
<reference evidence="2 3" key="1">
    <citation type="submission" date="2018-12" db="EMBL/GenBank/DDBJ databases">
        <title>Mesorhizobium carbonis sp. nov., isolated from coal mine water.</title>
        <authorList>
            <person name="Xin W."/>
            <person name="Xu Z."/>
            <person name="Xiang F."/>
            <person name="Zhang J."/>
            <person name="Xi L."/>
            <person name="Liu J."/>
        </authorList>
    </citation>
    <scope>NUCLEOTIDE SEQUENCE [LARGE SCALE GENOMIC DNA]</scope>
    <source>
        <strain evidence="2 3">B2.3</strain>
    </source>
</reference>
<dbReference type="InterPro" id="IPR036477">
    <property type="entry name" value="Formyl_transf_N_sf"/>
</dbReference>
<name>A0A429YUQ1_9HYPH</name>
<dbReference type="RefSeq" id="WP_126701150.1">
    <property type="nucleotide sequence ID" value="NZ_RWKW01000063.1"/>
</dbReference>
<proteinExistence type="predicted"/>
<sequence length="318" mass="34337">MPHTAILITEKSWISARVIDAWLAKGNRIAEVWCFDPASALLAPPRSLFGQVFPAWDVSRLLARHGVEVRLCPPLKGWSGASERATAAGADVLMTLMTHQIVPASILRPFAGRAVNFHPALLPHYKGPSPRTGMLLDGQADMAGGVTLHVLSPGIDEGAIIASRAVPRSMARNDPHWDALQAEAAGQLAAGPLLDYLAGRLDAVPQQPGSGNYRRVAPTEYTIGPAIDVERARFLCETLSEINRLICTLPDGRTVSVVGFSRHLGPPTGAAPRLGPGYVDIDVSDARLRLRRRNPLSKVMAWVRKLDAVRRVGRTGME</sequence>
<accession>A0A429YUQ1</accession>
<protein>
    <recommendedName>
        <fullName evidence="1">Formyl transferase N-terminal domain-containing protein</fullName>
    </recommendedName>
</protein>
<dbReference type="InterPro" id="IPR002376">
    <property type="entry name" value="Formyl_transf_N"/>
</dbReference>
<dbReference type="Gene3D" id="3.40.50.170">
    <property type="entry name" value="Formyl transferase, N-terminal domain"/>
    <property type="match status" value="1"/>
</dbReference>
<gene>
    <name evidence="2" type="ORF">EJC49_17100</name>
</gene>
<dbReference type="OrthoDB" id="5355061at2"/>
<evidence type="ECO:0000259" key="1">
    <source>
        <dbReference type="Pfam" id="PF00551"/>
    </source>
</evidence>
<comment type="caution">
    <text evidence="2">The sequence shown here is derived from an EMBL/GenBank/DDBJ whole genome shotgun (WGS) entry which is preliminary data.</text>
</comment>
<dbReference type="PANTHER" id="PTHR11138">
    <property type="entry name" value="METHIONYL-TRNA FORMYLTRANSFERASE"/>
    <property type="match status" value="1"/>
</dbReference>
<feature type="domain" description="Formyl transferase N-terminal" evidence="1">
    <location>
        <begin position="84"/>
        <end position="167"/>
    </location>
</feature>
<dbReference type="GO" id="GO:0004479">
    <property type="term" value="F:methionyl-tRNA formyltransferase activity"/>
    <property type="evidence" value="ECO:0007669"/>
    <property type="project" value="TreeGrafter"/>
</dbReference>
<evidence type="ECO:0000313" key="2">
    <source>
        <dbReference type="EMBL" id="RST85193.1"/>
    </source>
</evidence>
<evidence type="ECO:0000313" key="3">
    <source>
        <dbReference type="Proteomes" id="UP000278398"/>
    </source>
</evidence>
<dbReference type="EMBL" id="RWKW01000063">
    <property type="protein sequence ID" value="RST85193.1"/>
    <property type="molecule type" value="Genomic_DNA"/>
</dbReference>
<organism evidence="2 3">
    <name type="scientific">Aquibium carbonis</name>
    <dbReference type="NCBI Taxonomy" id="2495581"/>
    <lineage>
        <taxon>Bacteria</taxon>
        <taxon>Pseudomonadati</taxon>
        <taxon>Pseudomonadota</taxon>
        <taxon>Alphaproteobacteria</taxon>
        <taxon>Hyphomicrobiales</taxon>
        <taxon>Phyllobacteriaceae</taxon>
        <taxon>Aquibium</taxon>
    </lineage>
</organism>